<dbReference type="PANTHER" id="PTHR47433">
    <property type="entry name" value="VACUOLAR PROTEIN SORTING-ASSOCIATED PROTEIN 17"/>
    <property type="match status" value="1"/>
</dbReference>
<name>A0A316Z2G4_9BASI</name>
<dbReference type="EMBL" id="KZ819634">
    <property type="protein sequence ID" value="PWN94373.1"/>
    <property type="molecule type" value="Genomic_DNA"/>
</dbReference>
<evidence type="ECO:0008006" key="4">
    <source>
        <dbReference type="Google" id="ProtNLM"/>
    </source>
</evidence>
<feature type="compositionally biased region" description="Low complexity" evidence="1">
    <location>
        <begin position="151"/>
        <end position="160"/>
    </location>
</feature>
<dbReference type="InterPro" id="IPR053055">
    <property type="entry name" value="VPS17"/>
</dbReference>
<feature type="compositionally biased region" description="Polar residues" evidence="1">
    <location>
        <begin position="170"/>
        <end position="181"/>
    </location>
</feature>
<dbReference type="GO" id="GO:0042147">
    <property type="term" value="P:retrograde transport, endosome to Golgi"/>
    <property type="evidence" value="ECO:0007669"/>
    <property type="project" value="TreeGrafter"/>
</dbReference>
<proteinExistence type="predicted"/>
<dbReference type="Proteomes" id="UP000245768">
    <property type="component" value="Unassembled WGS sequence"/>
</dbReference>
<dbReference type="GO" id="GO:0030905">
    <property type="term" value="C:retromer, tubulation complex"/>
    <property type="evidence" value="ECO:0007669"/>
    <property type="project" value="TreeGrafter"/>
</dbReference>
<dbReference type="GO" id="GO:0005768">
    <property type="term" value="C:endosome"/>
    <property type="evidence" value="ECO:0007669"/>
    <property type="project" value="TreeGrafter"/>
</dbReference>
<dbReference type="Gene3D" id="1.20.1270.60">
    <property type="entry name" value="Arfaptin homology (AH) domain/BAR domain"/>
    <property type="match status" value="1"/>
</dbReference>
<feature type="compositionally biased region" description="Basic and acidic residues" evidence="1">
    <location>
        <begin position="182"/>
        <end position="192"/>
    </location>
</feature>
<dbReference type="GO" id="GO:0005829">
    <property type="term" value="C:cytosol"/>
    <property type="evidence" value="ECO:0007669"/>
    <property type="project" value="GOC"/>
</dbReference>
<dbReference type="PANTHER" id="PTHR47433:SF1">
    <property type="entry name" value="VACUOLAR PROTEIN SORTING-ASSOCIATED PROTEIN 17"/>
    <property type="match status" value="1"/>
</dbReference>
<dbReference type="InParanoid" id="A0A316Z2G4"/>
<accession>A0A316Z2G4</accession>
<evidence type="ECO:0000256" key="1">
    <source>
        <dbReference type="SAM" id="MobiDB-lite"/>
    </source>
</evidence>
<protein>
    <recommendedName>
        <fullName evidence="4">Sorting nexin/Vps5-like C-terminal domain-containing protein</fullName>
    </recommendedName>
</protein>
<dbReference type="GeneID" id="37045336"/>
<evidence type="ECO:0000313" key="2">
    <source>
        <dbReference type="EMBL" id="PWN94373.1"/>
    </source>
</evidence>
<dbReference type="STRING" id="215250.A0A316Z2G4"/>
<dbReference type="GO" id="GO:0032266">
    <property type="term" value="F:phosphatidylinositol-3-phosphate binding"/>
    <property type="evidence" value="ECO:0007669"/>
    <property type="project" value="TreeGrafter"/>
</dbReference>
<sequence>MATEEPRPREDAQEGGEGESLPQKAGQTEEEPVDGKVTLEQEEAREELGVEGEPVGQGAESEVKEQDAKENEDFEKQDNSDSDDKVAAEEAKVIEDVDKGAVQAAHDKPATEEGQVPVVKHNRVESIEAPNRKPAALGASPASLDEHRSNLGLGPSSSLGDAAGSEPRRTPSQAGLQADMTQNRHESTKDNARAYQPPPPRSYLQLRAMVLQLPNASSTSTNNPPTLILEGRTNMSMARRSYYPRITRTLPELQLWVLVLTLSFPASIFSPFQYPPPSMMAGGSIQDGDPTVRAYLYQTTNQLARILLKPHVLQHPATAALIDSDFSYVPPFPNVAVEGRVRTKEILDRAIAMTRAGQDPLRPKKGGAAAANNSTFDVDGVAAALGLPAQYNNSNGAGGSYASSSQAQSTTRNPLSIFARGNNASPQRIAQHQPVLLPPGEEDPDEEELAVARNEVTRLEVQFERAARAAQAVVERNGAMSAMVGQLARSLSDLGELDSVRTVAKRLREEEMLAHVAKGLEAWSAGEGGSTSNLSSTLIPTLAYQSFNARTAIDALLRRAAAATHRHGSLVNLVQKRREAERLKRNRGEIRQDEVDWILGELREAQRTTSVLTHHLAGFTETLREDLKAHSRHAHADLQASMPDEDEGWARGEPRGQEHCCIDGAAAEGARGGGERKDRCCCCCCRW</sequence>
<feature type="compositionally biased region" description="Basic and acidic residues" evidence="1">
    <location>
        <begin position="1"/>
        <end position="12"/>
    </location>
</feature>
<feature type="compositionally biased region" description="Basic and acidic residues" evidence="1">
    <location>
        <begin position="61"/>
        <end position="111"/>
    </location>
</feature>
<dbReference type="GO" id="GO:0006886">
    <property type="term" value="P:intracellular protein transport"/>
    <property type="evidence" value="ECO:0007669"/>
    <property type="project" value="TreeGrafter"/>
</dbReference>
<organism evidence="2 3">
    <name type="scientific">Acaromyces ingoldii</name>
    <dbReference type="NCBI Taxonomy" id="215250"/>
    <lineage>
        <taxon>Eukaryota</taxon>
        <taxon>Fungi</taxon>
        <taxon>Dikarya</taxon>
        <taxon>Basidiomycota</taxon>
        <taxon>Ustilaginomycotina</taxon>
        <taxon>Exobasidiomycetes</taxon>
        <taxon>Exobasidiales</taxon>
        <taxon>Cryptobasidiaceae</taxon>
        <taxon>Acaromyces</taxon>
    </lineage>
</organism>
<dbReference type="InterPro" id="IPR027267">
    <property type="entry name" value="AH/BAR_dom_sf"/>
</dbReference>
<gene>
    <name evidence="2" type="ORF">FA10DRAFT_277933</name>
</gene>
<evidence type="ECO:0000313" key="3">
    <source>
        <dbReference type="Proteomes" id="UP000245768"/>
    </source>
</evidence>
<keyword evidence="3" id="KW-1185">Reference proteome</keyword>
<dbReference type="OrthoDB" id="9976382at2759"/>
<dbReference type="AlphaFoldDB" id="A0A316Z2G4"/>
<reference evidence="2 3" key="1">
    <citation type="journal article" date="2018" name="Mol. Biol. Evol.">
        <title>Broad Genomic Sampling Reveals a Smut Pathogenic Ancestry of the Fungal Clade Ustilaginomycotina.</title>
        <authorList>
            <person name="Kijpornyongpan T."/>
            <person name="Mondo S.J."/>
            <person name="Barry K."/>
            <person name="Sandor L."/>
            <person name="Lee J."/>
            <person name="Lipzen A."/>
            <person name="Pangilinan J."/>
            <person name="LaButti K."/>
            <person name="Hainaut M."/>
            <person name="Henrissat B."/>
            <person name="Grigoriev I.V."/>
            <person name="Spatafora J.W."/>
            <person name="Aime M.C."/>
        </authorList>
    </citation>
    <scope>NUCLEOTIDE SEQUENCE [LARGE SCALE GENOMIC DNA]</scope>
    <source>
        <strain evidence="2 3">MCA 4198</strain>
    </source>
</reference>
<feature type="region of interest" description="Disordered" evidence="1">
    <location>
        <begin position="1"/>
        <end position="197"/>
    </location>
</feature>
<dbReference type="RefSeq" id="XP_025381571.1">
    <property type="nucleotide sequence ID" value="XM_025523420.1"/>
</dbReference>